<comment type="subcellular location">
    <subcellularLocation>
        <location evidence="6">Membrane</location>
        <topology evidence="6">Multi-pass membrane protein</topology>
    </subcellularLocation>
</comment>
<dbReference type="EMBL" id="KZ305026">
    <property type="protein sequence ID" value="PIA54532.1"/>
    <property type="molecule type" value="Genomic_DNA"/>
</dbReference>
<feature type="transmembrane region" description="Helical" evidence="6">
    <location>
        <begin position="88"/>
        <end position="112"/>
    </location>
</feature>
<keyword evidence="5 6" id="KW-0472">Membrane</keyword>
<evidence type="ECO:0000256" key="2">
    <source>
        <dbReference type="ARBA" id="ARBA00022692"/>
    </source>
</evidence>
<feature type="transmembrane region" description="Helical" evidence="6">
    <location>
        <begin position="60"/>
        <end position="82"/>
    </location>
</feature>
<organism evidence="7 8">
    <name type="scientific">Aquilegia coerulea</name>
    <name type="common">Rocky mountain columbine</name>
    <dbReference type="NCBI Taxonomy" id="218851"/>
    <lineage>
        <taxon>Eukaryota</taxon>
        <taxon>Viridiplantae</taxon>
        <taxon>Streptophyta</taxon>
        <taxon>Embryophyta</taxon>
        <taxon>Tracheophyta</taxon>
        <taxon>Spermatophyta</taxon>
        <taxon>Magnoliopsida</taxon>
        <taxon>Ranunculales</taxon>
        <taxon>Ranunculaceae</taxon>
        <taxon>Thalictroideae</taxon>
        <taxon>Aquilegia</taxon>
    </lineage>
</organism>
<dbReference type="InterPro" id="IPR007274">
    <property type="entry name" value="Cop_transporter"/>
</dbReference>
<keyword evidence="4 6" id="KW-1133">Transmembrane helix</keyword>
<dbReference type="GO" id="GO:0005375">
    <property type="term" value="F:copper ion transmembrane transporter activity"/>
    <property type="evidence" value="ECO:0007669"/>
    <property type="project" value="UniProtKB-UniRule"/>
</dbReference>
<proteinExistence type="inferred from homology"/>
<keyword evidence="3 6" id="KW-0187">Copper transport</keyword>
<dbReference type="Pfam" id="PF04145">
    <property type="entry name" value="Ctr"/>
    <property type="match status" value="2"/>
</dbReference>
<reference evidence="7 8" key="1">
    <citation type="submission" date="2017-09" db="EMBL/GenBank/DDBJ databases">
        <title>WGS assembly of Aquilegia coerulea Goldsmith.</title>
        <authorList>
            <person name="Hodges S."/>
            <person name="Kramer E."/>
            <person name="Nordborg M."/>
            <person name="Tomkins J."/>
            <person name="Borevitz J."/>
            <person name="Derieg N."/>
            <person name="Yan J."/>
            <person name="Mihaltcheva S."/>
            <person name="Hayes R.D."/>
            <person name="Rokhsar D."/>
        </authorList>
    </citation>
    <scope>NUCLEOTIDE SEQUENCE [LARGE SCALE GENOMIC DNA]</scope>
    <source>
        <strain evidence="8">cv. Goldsmith</strain>
    </source>
</reference>
<evidence type="ECO:0000256" key="3">
    <source>
        <dbReference type="ARBA" id="ARBA00022796"/>
    </source>
</evidence>
<evidence type="ECO:0000256" key="5">
    <source>
        <dbReference type="ARBA" id="ARBA00023136"/>
    </source>
</evidence>
<sequence length="113" mass="12576">MDSMMMQMYFYWGKTVTLLFSGFPGDKLGLYILALILVFLAAVVVEWLSSAKLYRSGPNYVGTAFLQTFIHGLRIALAFLIMLCVMSFNVGVFIAAVLGHTIGFLIFGTSLFR</sequence>
<feature type="transmembrane region" description="Helical" evidence="6">
    <location>
        <begin position="28"/>
        <end position="48"/>
    </location>
</feature>
<dbReference type="GO" id="GO:0005886">
    <property type="term" value="C:plasma membrane"/>
    <property type="evidence" value="ECO:0007669"/>
    <property type="project" value="TreeGrafter"/>
</dbReference>
<dbReference type="AlphaFoldDB" id="A0A2G5EFJ7"/>
<dbReference type="OrthoDB" id="73901at2759"/>
<evidence type="ECO:0000256" key="4">
    <source>
        <dbReference type="ARBA" id="ARBA00022989"/>
    </source>
</evidence>
<comment type="similarity">
    <text evidence="1 6">Belongs to the copper transporter (Ctr) (TC 1.A.56) family. SLC31A subfamily.</text>
</comment>
<keyword evidence="8" id="KW-1185">Reference proteome</keyword>
<dbReference type="InParanoid" id="A0A2G5EFJ7"/>
<keyword evidence="6" id="KW-0406">Ion transport</keyword>
<dbReference type="PANTHER" id="PTHR12483:SF42">
    <property type="entry name" value="COPPER TRANSPORTER 4"/>
    <property type="match status" value="1"/>
</dbReference>
<protein>
    <recommendedName>
        <fullName evidence="6">Copper transport protein</fullName>
    </recommendedName>
</protein>
<keyword evidence="6" id="KW-0186">Copper</keyword>
<evidence type="ECO:0000313" key="8">
    <source>
        <dbReference type="Proteomes" id="UP000230069"/>
    </source>
</evidence>
<keyword evidence="6" id="KW-0813">Transport</keyword>
<evidence type="ECO:0000313" key="7">
    <source>
        <dbReference type="EMBL" id="PIA54532.1"/>
    </source>
</evidence>
<dbReference type="PANTHER" id="PTHR12483">
    <property type="entry name" value="SOLUTE CARRIER FAMILY 31 COPPER TRANSPORTERS"/>
    <property type="match status" value="1"/>
</dbReference>
<gene>
    <name evidence="7" type="ORF">AQUCO_00900825v1</name>
</gene>
<evidence type="ECO:0000256" key="6">
    <source>
        <dbReference type="RuleBase" id="RU367022"/>
    </source>
</evidence>
<evidence type="ECO:0000256" key="1">
    <source>
        <dbReference type="ARBA" id="ARBA00006921"/>
    </source>
</evidence>
<dbReference type="Proteomes" id="UP000230069">
    <property type="component" value="Unassembled WGS sequence"/>
</dbReference>
<name>A0A2G5EFJ7_AQUCA</name>
<keyword evidence="2 6" id="KW-0812">Transmembrane</keyword>
<accession>A0A2G5EFJ7</accession>